<keyword evidence="3" id="KW-1185">Reference proteome</keyword>
<evidence type="ECO:0000313" key="2">
    <source>
        <dbReference type="EMBL" id="KAL0958096.1"/>
    </source>
</evidence>
<sequence>MTDKIVLDNEDINDSSERVSSSAQMRRAFMRRAMLDLQIETRGNQRARSDRTGKRQW</sequence>
<gene>
    <name evidence="2" type="ORF">HGRIS_000268</name>
</gene>
<feature type="region of interest" description="Disordered" evidence="1">
    <location>
        <begin position="1"/>
        <end position="24"/>
    </location>
</feature>
<evidence type="ECO:0000256" key="1">
    <source>
        <dbReference type="SAM" id="MobiDB-lite"/>
    </source>
</evidence>
<evidence type="ECO:0000313" key="3">
    <source>
        <dbReference type="Proteomes" id="UP001556367"/>
    </source>
</evidence>
<dbReference type="Proteomes" id="UP001556367">
    <property type="component" value="Unassembled WGS sequence"/>
</dbReference>
<comment type="caution">
    <text evidence="2">The sequence shown here is derived from an EMBL/GenBank/DDBJ whole genome shotgun (WGS) entry which is preliminary data.</text>
</comment>
<accession>A0ABR3JQR1</accession>
<reference evidence="3" key="1">
    <citation type="submission" date="2024-06" db="EMBL/GenBank/DDBJ databases">
        <title>Multi-omics analyses provide insights into the biosynthesis of the anticancer antibiotic pleurotin in Hohenbuehelia grisea.</title>
        <authorList>
            <person name="Weaver J.A."/>
            <person name="Alberti F."/>
        </authorList>
    </citation>
    <scope>NUCLEOTIDE SEQUENCE [LARGE SCALE GENOMIC DNA]</scope>
    <source>
        <strain evidence="3">T-177</strain>
    </source>
</reference>
<proteinExistence type="predicted"/>
<name>A0ABR3JQR1_9AGAR</name>
<dbReference type="EMBL" id="JASNQZ010000004">
    <property type="protein sequence ID" value="KAL0958096.1"/>
    <property type="molecule type" value="Genomic_DNA"/>
</dbReference>
<organism evidence="2 3">
    <name type="scientific">Hohenbuehelia grisea</name>
    <dbReference type="NCBI Taxonomy" id="104357"/>
    <lineage>
        <taxon>Eukaryota</taxon>
        <taxon>Fungi</taxon>
        <taxon>Dikarya</taxon>
        <taxon>Basidiomycota</taxon>
        <taxon>Agaricomycotina</taxon>
        <taxon>Agaricomycetes</taxon>
        <taxon>Agaricomycetidae</taxon>
        <taxon>Agaricales</taxon>
        <taxon>Pleurotineae</taxon>
        <taxon>Pleurotaceae</taxon>
        <taxon>Hohenbuehelia</taxon>
    </lineage>
</organism>
<protein>
    <submittedName>
        <fullName evidence="2">Uncharacterized protein</fullName>
    </submittedName>
</protein>